<sequence>MRYQLKWALKVKCTMPKLMIGSLRTLPYGTQQGSIAGRVYKKGPWNGLGARAKALHQTDRERWYAMEESCWQCKDKWELLTSDFRKVWDYEKKFPSGRSSIFELSPSEKRAFKLNSRSHITLEL</sequence>
<protein>
    <submittedName>
        <fullName evidence="1">Uncharacterized protein</fullName>
    </submittedName>
</protein>
<proteinExistence type="predicted"/>
<organism evidence="1 2">
    <name type="scientific">Diphasiastrum complanatum</name>
    <name type="common">Issler's clubmoss</name>
    <name type="synonym">Lycopodium complanatum</name>
    <dbReference type="NCBI Taxonomy" id="34168"/>
    <lineage>
        <taxon>Eukaryota</taxon>
        <taxon>Viridiplantae</taxon>
        <taxon>Streptophyta</taxon>
        <taxon>Embryophyta</taxon>
        <taxon>Tracheophyta</taxon>
        <taxon>Lycopodiopsida</taxon>
        <taxon>Lycopodiales</taxon>
        <taxon>Lycopodiaceae</taxon>
        <taxon>Lycopodioideae</taxon>
        <taxon>Diphasiastrum</taxon>
    </lineage>
</organism>
<keyword evidence="2" id="KW-1185">Reference proteome</keyword>
<evidence type="ECO:0000313" key="1">
    <source>
        <dbReference type="EMBL" id="KAJ7527069.1"/>
    </source>
</evidence>
<dbReference type="Proteomes" id="UP001162992">
    <property type="component" value="Chromosome 16"/>
</dbReference>
<gene>
    <name evidence="1" type="ORF">O6H91_16G034800</name>
</gene>
<reference evidence="2" key="1">
    <citation type="journal article" date="2024" name="Proc. Natl. Acad. Sci. U.S.A.">
        <title>Extraordinary preservation of gene collinearity over three hundred million years revealed in homosporous lycophytes.</title>
        <authorList>
            <person name="Li C."/>
            <person name="Wickell D."/>
            <person name="Kuo L.Y."/>
            <person name="Chen X."/>
            <person name="Nie B."/>
            <person name="Liao X."/>
            <person name="Peng D."/>
            <person name="Ji J."/>
            <person name="Jenkins J."/>
            <person name="Williams M."/>
            <person name="Shu S."/>
            <person name="Plott C."/>
            <person name="Barry K."/>
            <person name="Rajasekar S."/>
            <person name="Grimwood J."/>
            <person name="Han X."/>
            <person name="Sun S."/>
            <person name="Hou Z."/>
            <person name="He W."/>
            <person name="Dai G."/>
            <person name="Sun C."/>
            <person name="Schmutz J."/>
            <person name="Leebens-Mack J.H."/>
            <person name="Li F.W."/>
            <person name="Wang L."/>
        </authorList>
    </citation>
    <scope>NUCLEOTIDE SEQUENCE [LARGE SCALE GENOMIC DNA]</scope>
    <source>
        <strain evidence="2">cv. PW_Plant_1</strain>
    </source>
</reference>
<evidence type="ECO:0000313" key="2">
    <source>
        <dbReference type="Proteomes" id="UP001162992"/>
    </source>
</evidence>
<accession>A0ACC2BBC0</accession>
<dbReference type="EMBL" id="CM055107">
    <property type="protein sequence ID" value="KAJ7527069.1"/>
    <property type="molecule type" value="Genomic_DNA"/>
</dbReference>
<comment type="caution">
    <text evidence="1">The sequence shown here is derived from an EMBL/GenBank/DDBJ whole genome shotgun (WGS) entry which is preliminary data.</text>
</comment>
<name>A0ACC2BBC0_DIPCM</name>